<proteinExistence type="predicted"/>
<sequence length="96" mass="10688">MARPEPTAGLVGEAGDGAFRRRAPPELVDDLIGEILLRVKPGEPGCLVRASLVCKPWRRLVSDPAFRRRYRAFHRARLRIVCARAEPESLVASFPP</sequence>
<dbReference type="EMBL" id="OZ075120">
    <property type="protein sequence ID" value="CAL4892952.1"/>
    <property type="molecule type" value="Genomic_DNA"/>
</dbReference>
<dbReference type="PANTHER" id="PTHR32133">
    <property type="entry name" value="OS07G0120400 PROTEIN"/>
    <property type="match status" value="1"/>
</dbReference>
<name>A0ABC8VL31_9POAL</name>
<organism evidence="2 4">
    <name type="scientific">Urochloa decumbens</name>
    <dbReference type="NCBI Taxonomy" id="240449"/>
    <lineage>
        <taxon>Eukaryota</taxon>
        <taxon>Viridiplantae</taxon>
        <taxon>Streptophyta</taxon>
        <taxon>Embryophyta</taxon>
        <taxon>Tracheophyta</taxon>
        <taxon>Spermatophyta</taxon>
        <taxon>Magnoliopsida</taxon>
        <taxon>Liliopsida</taxon>
        <taxon>Poales</taxon>
        <taxon>Poaceae</taxon>
        <taxon>PACMAD clade</taxon>
        <taxon>Panicoideae</taxon>
        <taxon>Panicodae</taxon>
        <taxon>Paniceae</taxon>
        <taxon>Melinidinae</taxon>
        <taxon>Urochloa</taxon>
    </lineage>
</organism>
<dbReference type="InterPro" id="IPR036047">
    <property type="entry name" value="F-box-like_dom_sf"/>
</dbReference>
<reference evidence="4" key="1">
    <citation type="submission" date="2024-06" db="EMBL/GenBank/DDBJ databases">
        <authorList>
            <person name="Ryan C."/>
        </authorList>
    </citation>
    <scope>NUCLEOTIDE SEQUENCE [LARGE SCALE GENOMIC DNA]</scope>
</reference>
<dbReference type="EMBL" id="OZ075119">
    <property type="protein sequence ID" value="CAL5094333.1"/>
    <property type="molecule type" value="Genomic_DNA"/>
</dbReference>
<dbReference type="Pfam" id="PF00646">
    <property type="entry name" value="F-box"/>
    <property type="match status" value="1"/>
</dbReference>
<gene>
    <name evidence="3" type="ORF">URODEC1_LOCUS115785</name>
    <name evidence="2" type="ORF">URODEC1_LOCUS4507</name>
</gene>
<dbReference type="Proteomes" id="UP001497457">
    <property type="component" value="Chromosome 10rd"/>
</dbReference>
<dbReference type="SUPFAM" id="SSF81383">
    <property type="entry name" value="F-box domain"/>
    <property type="match status" value="1"/>
</dbReference>
<reference evidence="2 4" key="2">
    <citation type="submission" date="2024-10" db="EMBL/GenBank/DDBJ databases">
        <authorList>
            <person name="Ryan C."/>
        </authorList>
    </citation>
    <scope>NUCLEOTIDE SEQUENCE [LARGE SCALE GENOMIC DNA]</scope>
</reference>
<dbReference type="Proteomes" id="UP001497457">
    <property type="component" value="Chromosome 9rd"/>
</dbReference>
<evidence type="ECO:0000313" key="2">
    <source>
        <dbReference type="EMBL" id="CAL4892952.1"/>
    </source>
</evidence>
<keyword evidence="4" id="KW-1185">Reference proteome</keyword>
<dbReference type="Gene3D" id="1.20.1280.50">
    <property type="match status" value="1"/>
</dbReference>
<dbReference type="PANTHER" id="PTHR32133:SF408">
    <property type="entry name" value="OS07G0120400 PROTEIN"/>
    <property type="match status" value="1"/>
</dbReference>
<accession>A0ABC8VL31</accession>
<evidence type="ECO:0000313" key="4">
    <source>
        <dbReference type="Proteomes" id="UP001497457"/>
    </source>
</evidence>
<evidence type="ECO:0000313" key="3">
    <source>
        <dbReference type="EMBL" id="CAL5094333.1"/>
    </source>
</evidence>
<protein>
    <recommendedName>
        <fullName evidence="1">F-box domain-containing protein</fullName>
    </recommendedName>
</protein>
<dbReference type="InterPro" id="IPR001810">
    <property type="entry name" value="F-box_dom"/>
</dbReference>
<dbReference type="AlphaFoldDB" id="A0ABC8VL31"/>
<feature type="domain" description="F-box" evidence="1">
    <location>
        <begin position="26"/>
        <end position="68"/>
    </location>
</feature>
<evidence type="ECO:0000259" key="1">
    <source>
        <dbReference type="Pfam" id="PF00646"/>
    </source>
</evidence>